<dbReference type="EMBL" id="NMUH01008655">
    <property type="protein sequence ID" value="MQM19093.1"/>
    <property type="molecule type" value="Genomic_DNA"/>
</dbReference>
<keyword evidence="3" id="KW-1185">Reference proteome</keyword>
<organism evidence="2 3">
    <name type="scientific">Colocasia esculenta</name>
    <name type="common">Wild taro</name>
    <name type="synonym">Arum esculentum</name>
    <dbReference type="NCBI Taxonomy" id="4460"/>
    <lineage>
        <taxon>Eukaryota</taxon>
        <taxon>Viridiplantae</taxon>
        <taxon>Streptophyta</taxon>
        <taxon>Embryophyta</taxon>
        <taxon>Tracheophyta</taxon>
        <taxon>Spermatophyta</taxon>
        <taxon>Magnoliopsida</taxon>
        <taxon>Liliopsida</taxon>
        <taxon>Araceae</taxon>
        <taxon>Aroideae</taxon>
        <taxon>Colocasieae</taxon>
        <taxon>Colocasia</taxon>
    </lineage>
</organism>
<name>A0A843XIP7_COLES</name>
<keyword evidence="1" id="KW-0812">Transmembrane</keyword>
<proteinExistence type="predicted"/>
<evidence type="ECO:0000313" key="2">
    <source>
        <dbReference type="EMBL" id="MQM19093.1"/>
    </source>
</evidence>
<feature type="transmembrane region" description="Helical" evidence="1">
    <location>
        <begin position="399"/>
        <end position="424"/>
    </location>
</feature>
<feature type="non-terminal residue" evidence="2">
    <location>
        <position position="1"/>
    </location>
</feature>
<protein>
    <submittedName>
        <fullName evidence="2">Uncharacterized protein</fullName>
    </submittedName>
</protein>
<keyword evidence="1" id="KW-0472">Membrane</keyword>
<reference evidence="2" key="1">
    <citation type="submission" date="2017-07" db="EMBL/GenBank/DDBJ databases">
        <title>Taro Niue Genome Assembly and Annotation.</title>
        <authorList>
            <person name="Atibalentja N."/>
            <person name="Keating K."/>
            <person name="Fields C.J."/>
        </authorList>
    </citation>
    <scope>NUCLEOTIDE SEQUENCE</scope>
    <source>
        <strain evidence="2">Niue_2</strain>
        <tissue evidence="2">Leaf</tissue>
    </source>
</reference>
<dbReference type="Proteomes" id="UP000652761">
    <property type="component" value="Unassembled WGS sequence"/>
</dbReference>
<evidence type="ECO:0000256" key="1">
    <source>
        <dbReference type="SAM" id="Phobius"/>
    </source>
</evidence>
<feature type="transmembrane region" description="Helical" evidence="1">
    <location>
        <begin position="368"/>
        <end position="387"/>
    </location>
</feature>
<evidence type="ECO:0000313" key="3">
    <source>
        <dbReference type="Proteomes" id="UP000652761"/>
    </source>
</evidence>
<accession>A0A843XIP7</accession>
<keyword evidence="1" id="KW-1133">Transmembrane helix</keyword>
<feature type="transmembrane region" description="Helical" evidence="1">
    <location>
        <begin position="171"/>
        <end position="194"/>
    </location>
</feature>
<gene>
    <name evidence="2" type="ORF">Taro_052093</name>
</gene>
<feature type="transmembrane region" description="Helical" evidence="1">
    <location>
        <begin position="127"/>
        <end position="151"/>
    </location>
</feature>
<dbReference type="AlphaFoldDB" id="A0A843XIP7"/>
<comment type="caution">
    <text evidence="2">The sequence shown here is derived from an EMBL/GenBank/DDBJ whole genome shotgun (WGS) entry which is preliminary data.</text>
</comment>
<sequence>EEEGRVCYRGVVDLAWSEEEVANQRCGATPGLRIPSVCLSIDVETTRLSPLLGTAVLGSLLRSTPGYELARTRASSGFHSVFSRFHSPVLGCQSVVTPTRDVSQPRGVSGVQSGSACGPSTLWRSEVVVLVASLGAVLLVAISIWVCVPLWLRETACGVAFTDAGLLPVELVEGVLAFSDTCLWLLSAGCWLVVNSGEVLPKLFSVGSSGKPFVVLLVRVSLRTNGALVVLMEVLPGPACIASACCSVLLDGPCCLVVGLRILVKVLPRIALCRFWRRFSPGVFCVHFGPPLCCPYGSMCAIWLGCVLERFSQDSSWRFWWRFSPKFLRVITPVGLCVSPWLGWFVMFSCAQCALPDGGLVSGEVSFLLARGVSAAGAPVALVHCVVPWVAPGACDSTVCCAVCLFVALSMVLNATGWSVASWVPKGKSLGRRPVPPLSLLLPFSLTLRRCSASPSPLVCFPAWRRAVHCVVVSWTLRGARRRWRTDVKGPIGVRSSLWATPGLRIPSVYLSVDVATARHVTISEEALAQSSTTLSRCFASSRYGGVAVHFAIAMGRLCPYDLLIGNVAGYLPAFSDRREVRGESQLESEEGVDSTSPS</sequence>
<feature type="transmembrane region" description="Helical" evidence="1">
    <location>
        <begin position="327"/>
        <end position="348"/>
    </location>
</feature>